<dbReference type="CDD" id="cd17324">
    <property type="entry name" value="MFS_NepI_like"/>
    <property type="match status" value="1"/>
</dbReference>
<evidence type="ECO:0000313" key="6">
    <source>
        <dbReference type="Proteomes" id="UP000278542"/>
    </source>
</evidence>
<dbReference type="EMBL" id="RBWY01000002">
    <property type="protein sequence ID" value="RKS85762.1"/>
    <property type="molecule type" value="Genomic_DNA"/>
</dbReference>
<evidence type="ECO:0000313" key="5">
    <source>
        <dbReference type="EMBL" id="RKS85762.1"/>
    </source>
</evidence>
<comment type="caution">
    <text evidence="5">The sequence shown here is derived from an EMBL/GenBank/DDBJ whole genome shotgun (WGS) entry which is preliminary data.</text>
</comment>
<organism evidence="5 6">
    <name type="scientific">Orbus hercynius</name>
    <dbReference type="NCBI Taxonomy" id="593135"/>
    <lineage>
        <taxon>Bacteria</taxon>
        <taxon>Pseudomonadati</taxon>
        <taxon>Pseudomonadota</taxon>
        <taxon>Gammaproteobacteria</taxon>
        <taxon>Orbales</taxon>
        <taxon>Orbaceae</taxon>
        <taxon>Orbus</taxon>
    </lineage>
</organism>
<dbReference type="PANTHER" id="PTHR42910">
    <property type="entry name" value="TRANSPORTER SCO4007-RELATED"/>
    <property type="match status" value="1"/>
</dbReference>
<dbReference type="Gene3D" id="1.20.1250.20">
    <property type="entry name" value="MFS general substrate transporter like domains"/>
    <property type="match status" value="1"/>
</dbReference>
<feature type="domain" description="Major facilitator superfamily (MFS) profile" evidence="4">
    <location>
        <begin position="6"/>
        <end position="385"/>
    </location>
</feature>
<dbReference type="InterPro" id="IPR036259">
    <property type="entry name" value="MFS_trans_sf"/>
</dbReference>
<keyword evidence="1" id="KW-0812">Transmembrane</keyword>
<protein>
    <submittedName>
        <fullName evidence="5">Putative MFS family arabinose efflux permease</fullName>
    </submittedName>
</protein>
<dbReference type="SUPFAM" id="SSF103473">
    <property type="entry name" value="MFS general substrate transporter"/>
    <property type="match status" value="1"/>
</dbReference>
<sequence>MLSPWLTLLMALAVAISVASNYYAPPLLHSIGQELHISMERSGIIVTTAQLSYALGLLFIAPLGDKIERKKLIVILMLLTTFGLIISALATSPLMLIIGTAIAGMCSSVAQVLIPFSATLALPEQRGKIVGILMSGMLLGILLARTFAGSVSTLVDWRMVYFIAAGIMCLTTLLLYCALPHYHNQSTINYWSLIISIFALYRHERVLQVRSLIGGIAFALFSLLWTPLAFLLTNDPYHFSDYLIGLFGLAGAAGALGSPIVGNLSDKGKGKLVTSIGLVLLLLAWLPLSLAQLSLIALIVGVILIDFAVQVTHVSCINAIYQGRPEARTRMNAGYMLSYFTGGMLGSLGSTYLFAHYGWMAIAITSCALAVFGLLIWTIYLLTSKAPN</sequence>
<dbReference type="InterPro" id="IPR020846">
    <property type="entry name" value="MFS_dom"/>
</dbReference>
<gene>
    <name evidence="5" type="ORF">DES39_1175</name>
</gene>
<evidence type="ECO:0000256" key="1">
    <source>
        <dbReference type="ARBA" id="ARBA00022692"/>
    </source>
</evidence>
<dbReference type="PANTHER" id="PTHR42910:SF1">
    <property type="entry name" value="MAJOR FACILITATOR SUPERFAMILY (MFS) PROFILE DOMAIN-CONTAINING PROTEIN"/>
    <property type="match status" value="1"/>
</dbReference>
<name>A0A495RE57_9GAMM</name>
<proteinExistence type="predicted"/>
<dbReference type="GO" id="GO:0022857">
    <property type="term" value="F:transmembrane transporter activity"/>
    <property type="evidence" value="ECO:0007669"/>
    <property type="project" value="InterPro"/>
</dbReference>
<dbReference type="Pfam" id="PF07690">
    <property type="entry name" value="MFS_1"/>
    <property type="match status" value="1"/>
</dbReference>
<dbReference type="Proteomes" id="UP000278542">
    <property type="component" value="Unassembled WGS sequence"/>
</dbReference>
<dbReference type="AlphaFoldDB" id="A0A495RE57"/>
<dbReference type="PROSITE" id="PS50850">
    <property type="entry name" value="MFS"/>
    <property type="match status" value="1"/>
</dbReference>
<evidence type="ECO:0000259" key="4">
    <source>
        <dbReference type="PROSITE" id="PS50850"/>
    </source>
</evidence>
<evidence type="ECO:0000256" key="3">
    <source>
        <dbReference type="ARBA" id="ARBA00023136"/>
    </source>
</evidence>
<dbReference type="InterPro" id="IPR011701">
    <property type="entry name" value="MFS"/>
</dbReference>
<reference evidence="5 6" key="1">
    <citation type="submission" date="2018-10" db="EMBL/GenBank/DDBJ databases">
        <title>Genomic Encyclopedia of Type Strains, Phase IV (KMG-IV): sequencing the most valuable type-strain genomes for metagenomic binning, comparative biology and taxonomic classification.</title>
        <authorList>
            <person name="Goeker M."/>
        </authorList>
    </citation>
    <scope>NUCLEOTIDE SEQUENCE [LARGE SCALE GENOMIC DNA]</scope>
    <source>
        <strain evidence="5 6">DSM 22228</strain>
    </source>
</reference>
<evidence type="ECO:0000256" key="2">
    <source>
        <dbReference type="ARBA" id="ARBA00022989"/>
    </source>
</evidence>
<accession>A0A495RE57</accession>
<keyword evidence="6" id="KW-1185">Reference proteome</keyword>
<keyword evidence="3" id="KW-0472">Membrane</keyword>
<keyword evidence="2" id="KW-1133">Transmembrane helix</keyword>